<organism evidence="9 10">
    <name type="scientific">Ladona fulva</name>
    <name type="common">Scarce chaser dragonfly</name>
    <name type="synonym">Libellula fulva</name>
    <dbReference type="NCBI Taxonomy" id="123851"/>
    <lineage>
        <taxon>Eukaryota</taxon>
        <taxon>Metazoa</taxon>
        <taxon>Ecdysozoa</taxon>
        <taxon>Arthropoda</taxon>
        <taxon>Hexapoda</taxon>
        <taxon>Insecta</taxon>
        <taxon>Pterygota</taxon>
        <taxon>Palaeoptera</taxon>
        <taxon>Odonata</taxon>
        <taxon>Epiprocta</taxon>
        <taxon>Anisoptera</taxon>
        <taxon>Libelluloidea</taxon>
        <taxon>Libellulidae</taxon>
        <taxon>Ladona</taxon>
    </lineage>
</organism>
<evidence type="ECO:0000256" key="2">
    <source>
        <dbReference type="ARBA" id="ARBA00005556"/>
    </source>
</evidence>
<dbReference type="PANTHER" id="PTHR13450">
    <property type="entry name" value="MITOCHONDRIAL 39S RIBOSOMAL PROTEIN L42"/>
    <property type="match status" value="1"/>
</dbReference>
<evidence type="ECO:0000256" key="6">
    <source>
        <dbReference type="ARBA" id="ARBA00023274"/>
    </source>
</evidence>
<sequence>MFFPTSRVIIHHFKPVAVFHRTIKSSVFSNVAETDDGTCFVCWHPERKFPYKYTRPLPQPTEKSAELTNSPLKSKEASDVYQVFKEKTPEAVREELMKITHTTKHRWFPRSRDKYAKKTPRDREYL</sequence>
<dbReference type="GO" id="GO:0005762">
    <property type="term" value="C:mitochondrial large ribosomal subunit"/>
    <property type="evidence" value="ECO:0007669"/>
    <property type="project" value="TreeGrafter"/>
</dbReference>
<keyword evidence="6" id="KW-0687">Ribonucleoprotein</keyword>
<dbReference type="Proteomes" id="UP000792457">
    <property type="component" value="Unassembled WGS sequence"/>
</dbReference>
<dbReference type="Pfam" id="PF10210">
    <property type="entry name" value="MRP-S32"/>
    <property type="match status" value="1"/>
</dbReference>
<comment type="caution">
    <text evidence="9">The sequence shown here is derived from an EMBL/GenBank/DDBJ whole genome shotgun (WGS) entry which is preliminary data.</text>
</comment>
<dbReference type="OrthoDB" id="1107506at2759"/>
<accession>A0A8K0K135</accession>
<dbReference type="PANTHER" id="PTHR13450:SF4">
    <property type="entry name" value="LARGE RIBOSOMAL SUBUNIT PROTEIN ML42"/>
    <property type="match status" value="1"/>
</dbReference>
<evidence type="ECO:0000313" key="9">
    <source>
        <dbReference type="EMBL" id="KAG8226299.1"/>
    </source>
</evidence>
<evidence type="ECO:0000256" key="5">
    <source>
        <dbReference type="ARBA" id="ARBA00023128"/>
    </source>
</evidence>
<dbReference type="EMBL" id="KZ308274">
    <property type="protein sequence ID" value="KAG8226299.1"/>
    <property type="molecule type" value="Genomic_DNA"/>
</dbReference>
<comment type="subcellular location">
    <subcellularLocation>
        <location evidence="1">Mitochondrion</location>
    </subcellularLocation>
</comment>
<protein>
    <recommendedName>
        <fullName evidence="7">Large ribosomal subunit protein mL42</fullName>
    </recommendedName>
</protein>
<keyword evidence="3" id="KW-0809">Transit peptide</keyword>
<keyword evidence="10" id="KW-1185">Reference proteome</keyword>
<evidence type="ECO:0000256" key="3">
    <source>
        <dbReference type="ARBA" id="ARBA00022946"/>
    </source>
</evidence>
<comment type="similarity">
    <text evidence="2">Belongs to the mitochondrion-specific ribosomal protein mL42 family.</text>
</comment>
<evidence type="ECO:0000256" key="4">
    <source>
        <dbReference type="ARBA" id="ARBA00022980"/>
    </source>
</evidence>
<evidence type="ECO:0000256" key="1">
    <source>
        <dbReference type="ARBA" id="ARBA00004173"/>
    </source>
</evidence>
<keyword evidence="5" id="KW-0496">Mitochondrion</keyword>
<evidence type="ECO:0000256" key="7">
    <source>
        <dbReference type="ARBA" id="ARBA00035189"/>
    </source>
</evidence>
<reference evidence="9" key="1">
    <citation type="submission" date="2013-04" db="EMBL/GenBank/DDBJ databases">
        <authorList>
            <person name="Qu J."/>
            <person name="Murali S.C."/>
            <person name="Bandaranaike D."/>
            <person name="Bellair M."/>
            <person name="Blankenburg K."/>
            <person name="Chao H."/>
            <person name="Dinh H."/>
            <person name="Doddapaneni H."/>
            <person name="Downs B."/>
            <person name="Dugan-Rocha S."/>
            <person name="Elkadiri S."/>
            <person name="Gnanaolivu R.D."/>
            <person name="Hernandez B."/>
            <person name="Javaid M."/>
            <person name="Jayaseelan J.C."/>
            <person name="Lee S."/>
            <person name="Li M."/>
            <person name="Ming W."/>
            <person name="Munidasa M."/>
            <person name="Muniz J."/>
            <person name="Nguyen L."/>
            <person name="Ongeri F."/>
            <person name="Osuji N."/>
            <person name="Pu L.-L."/>
            <person name="Puazo M."/>
            <person name="Qu C."/>
            <person name="Quiroz J."/>
            <person name="Raj R."/>
            <person name="Weissenberger G."/>
            <person name="Xin Y."/>
            <person name="Zou X."/>
            <person name="Han Y."/>
            <person name="Richards S."/>
            <person name="Worley K."/>
            <person name="Muzny D."/>
            <person name="Gibbs R."/>
        </authorList>
    </citation>
    <scope>NUCLEOTIDE SEQUENCE</scope>
    <source>
        <strain evidence="9">Sampled in the wild</strain>
    </source>
</reference>
<gene>
    <name evidence="9" type="ORF">J437_LFUL002738</name>
</gene>
<evidence type="ECO:0000256" key="8">
    <source>
        <dbReference type="SAM" id="MobiDB-lite"/>
    </source>
</evidence>
<dbReference type="InterPro" id="IPR019346">
    <property type="entry name" value="Ribosomal_mL42"/>
</dbReference>
<evidence type="ECO:0000313" key="10">
    <source>
        <dbReference type="Proteomes" id="UP000792457"/>
    </source>
</evidence>
<proteinExistence type="inferred from homology"/>
<keyword evidence="4" id="KW-0689">Ribosomal protein</keyword>
<name>A0A8K0K135_LADFU</name>
<reference evidence="9" key="2">
    <citation type="submission" date="2017-10" db="EMBL/GenBank/DDBJ databases">
        <title>Ladona fulva Genome sequencing and assembly.</title>
        <authorList>
            <person name="Murali S."/>
            <person name="Richards S."/>
            <person name="Bandaranaike D."/>
            <person name="Bellair M."/>
            <person name="Blankenburg K."/>
            <person name="Chao H."/>
            <person name="Dinh H."/>
            <person name="Doddapaneni H."/>
            <person name="Dugan-Rocha S."/>
            <person name="Elkadiri S."/>
            <person name="Gnanaolivu R."/>
            <person name="Hernandez B."/>
            <person name="Skinner E."/>
            <person name="Javaid M."/>
            <person name="Lee S."/>
            <person name="Li M."/>
            <person name="Ming W."/>
            <person name="Munidasa M."/>
            <person name="Muniz J."/>
            <person name="Nguyen L."/>
            <person name="Hughes D."/>
            <person name="Osuji N."/>
            <person name="Pu L.-L."/>
            <person name="Puazo M."/>
            <person name="Qu C."/>
            <person name="Quiroz J."/>
            <person name="Raj R."/>
            <person name="Weissenberger G."/>
            <person name="Xin Y."/>
            <person name="Zou X."/>
            <person name="Han Y."/>
            <person name="Worley K."/>
            <person name="Muzny D."/>
            <person name="Gibbs R."/>
        </authorList>
    </citation>
    <scope>NUCLEOTIDE SEQUENCE</scope>
    <source>
        <strain evidence="9">Sampled in the wild</strain>
    </source>
</reference>
<feature type="region of interest" description="Disordered" evidence="8">
    <location>
        <begin position="54"/>
        <end position="76"/>
    </location>
</feature>
<dbReference type="AlphaFoldDB" id="A0A8K0K135"/>